<dbReference type="Gene3D" id="3.40.50.720">
    <property type="entry name" value="NAD(P)-binding Rossmann-like Domain"/>
    <property type="match status" value="1"/>
</dbReference>
<dbReference type="SUPFAM" id="SSF51735">
    <property type="entry name" value="NAD(P)-binding Rossmann-fold domains"/>
    <property type="match status" value="1"/>
</dbReference>
<keyword evidence="5" id="KW-1185">Reference proteome</keyword>
<gene>
    <name evidence="4" type="ORF">FOY91_06995</name>
</gene>
<keyword evidence="1" id="KW-0521">NADP</keyword>
<dbReference type="InterPro" id="IPR013149">
    <property type="entry name" value="ADH-like_C"/>
</dbReference>
<dbReference type="InterPro" id="IPR036291">
    <property type="entry name" value="NAD(P)-bd_dom_sf"/>
</dbReference>
<dbReference type="Proteomes" id="UP000318681">
    <property type="component" value="Unassembled WGS sequence"/>
</dbReference>
<dbReference type="InterPro" id="IPR020843">
    <property type="entry name" value="ER"/>
</dbReference>
<protein>
    <submittedName>
        <fullName evidence="4">Zinc-binding dehydrogenase</fullName>
    </submittedName>
</protein>
<dbReference type="GO" id="GO:0016651">
    <property type="term" value="F:oxidoreductase activity, acting on NAD(P)H"/>
    <property type="evidence" value="ECO:0007669"/>
    <property type="project" value="TreeGrafter"/>
</dbReference>
<evidence type="ECO:0000313" key="5">
    <source>
        <dbReference type="Proteomes" id="UP000318681"/>
    </source>
</evidence>
<dbReference type="PANTHER" id="PTHR48106">
    <property type="entry name" value="QUINONE OXIDOREDUCTASE PIG3-RELATED"/>
    <property type="match status" value="1"/>
</dbReference>
<comment type="caution">
    <text evidence="4">The sequence shown here is derived from an EMBL/GenBank/DDBJ whole genome shotgun (WGS) entry which is preliminary data.</text>
</comment>
<evidence type="ECO:0000259" key="3">
    <source>
        <dbReference type="SMART" id="SM00829"/>
    </source>
</evidence>
<evidence type="ECO:0000256" key="2">
    <source>
        <dbReference type="ARBA" id="ARBA00023002"/>
    </source>
</evidence>
<proteinExistence type="predicted"/>
<dbReference type="PANTHER" id="PTHR48106:SF18">
    <property type="entry name" value="QUINONE OXIDOREDUCTASE PIG3"/>
    <property type="match status" value="1"/>
</dbReference>
<dbReference type="AlphaFoldDB" id="A0A558R7U7"/>
<feature type="domain" description="Enoyl reductase (ER)" evidence="3">
    <location>
        <begin position="17"/>
        <end position="347"/>
    </location>
</feature>
<dbReference type="RefSeq" id="WP_145149496.1">
    <property type="nucleotide sequence ID" value="NZ_VNIM01000020.1"/>
</dbReference>
<dbReference type="InterPro" id="IPR011032">
    <property type="entry name" value="GroES-like_sf"/>
</dbReference>
<dbReference type="SUPFAM" id="SSF50129">
    <property type="entry name" value="GroES-like"/>
    <property type="match status" value="1"/>
</dbReference>
<evidence type="ECO:0000313" key="4">
    <source>
        <dbReference type="EMBL" id="TVV75469.1"/>
    </source>
</evidence>
<organism evidence="4 5">
    <name type="scientific">Alterirhizorhabdus solaris</name>
    <dbReference type="NCBI Taxonomy" id="2529389"/>
    <lineage>
        <taxon>Bacteria</taxon>
        <taxon>Pseudomonadati</taxon>
        <taxon>Pseudomonadota</taxon>
        <taxon>Alphaproteobacteria</taxon>
        <taxon>Sphingomonadales</taxon>
        <taxon>Rhizorhabdaceae</taxon>
        <taxon>Alterirhizorhabdus</taxon>
    </lineage>
</organism>
<sequence length="374" mass="39150">MDALTGLELRSLITVDGELRVSLEQVPVADPAPGEVVVRMEAAPINPSDLGLLLGPADPATFRAGGEVGSPVLIADIPRPAPASVAARIGQSLGVGNEGAGTVIRAGADVVHLVGRKVALLGGPVYTQYRVLPAKACTVLPEDATAAEGAALTVNPLTALAFVETMRLEGHSAIIHTAAASNLGQMLVRICLADGVPLVNVVRSAAQAALLRDIGATHVVDSTAADFRDRLVEAIADTGATIAFDAIGGGTLAGDILNAMETVASRSLDGFTRYGSTTPKQVYIYGMLDTGPTVLERRFGFSWGMGGWLLFPFLQRVGAETGDRLRKRVLDEYRTTFASRYTATIGLADMLDPKIAADYTRKATGTKYLVDPSR</sequence>
<dbReference type="EMBL" id="VNIM01000020">
    <property type="protein sequence ID" value="TVV75469.1"/>
    <property type="molecule type" value="Genomic_DNA"/>
</dbReference>
<dbReference type="Pfam" id="PF00107">
    <property type="entry name" value="ADH_zinc_N"/>
    <property type="match status" value="1"/>
</dbReference>
<dbReference type="OrthoDB" id="8629910at2"/>
<keyword evidence="2" id="KW-0560">Oxidoreductase</keyword>
<evidence type="ECO:0000256" key="1">
    <source>
        <dbReference type="ARBA" id="ARBA00022857"/>
    </source>
</evidence>
<reference evidence="4 5" key="1">
    <citation type="submission" date="2019-07" db="EMBL/GenBank/DDBJ databases">
        <title>Sphingomonas solaris sp. nov., isolated from a solar panel from Boston, Massachusetts.</title>
        <authorList>
            <person name="Tanner K."/>
            <person name="Pascual J."/>
            <person name="Mancuso C."/>
            <person name="Pereto J."/>
            <person name="Khalil A."/>
            <person name="Vilanova C."/>
        </authorList>
    </citation>
    <scope>NUCLEOTIDE SEQUENCE [LARGE SCALE GENOMIC DNA]</scope>
    <source>
        <strain evidence="4 5">R4DWN</strain>
    </source>
</reference>
<dbReference type="GO" id="GO:0070402">
    <property type="term" value="F:NADPH binding"/>
    <property type="evidence" value="ECO:0007669"/>
    <property type="project" value="TreeGrafter"/>
</dbReference>
<dbReference type="CDD" id="cd08291">
    <property type="entry name" value="ETR_like_1"/>
    <property type="match status" value="1"/>
</dbReference>
<accession>A0A558R7U7</accession>
<name>A0A558R7U7_9SPHN</name>
<dbReference type="SMART" id="SM00829">
    <property type="entry name" value="PKS_ER"/>
    <property type="match status" value="1"/>
</dbReference>
<dbReference type="Gene3D" id="3.90.180.10">
    <property type="entry name" value="Medium-chain alcohol dehydrogenases, catalytic domain"/>
    <property type="match status" value="1"/>
</dbReference>